<name>A0ABW5DP71_9PROT</name>
<keyword evidence="3" id="KW-0807">Transducer</keyword>
<evidence type="ECO:0000256" key="3">
    <source>
        <dbReference type="PROSITE-ProRule" id="PRU00284"/>
    </source>
</evidence>
<evidence type="ECO:0000256" key="4">
    <source>
        <dbReference type="SAM" id="Coils"/>
    </source>
</evidence>
<dbReference type="Gene3D" id="6.10.340.10">
    <property type="match status" value="1"/>
</dbReference>
<keyword evidence="6" id="KW-0812">Transmembrane</keyword>
<evidence type="ECO:0000256" key="2">
    <source>
        <dbReference type="ARBA" id="ARBA00029447"/>
    </source>
</evidence>
<feature type="transmembrane region" description="Helical" evidence="6">
    <location>
        <begin position="309"/>
        <end position="332"/>
    </location>
</feature>
<feature type="region of interest" description="Disordered" evidence="5">
    <location>
        <begin position="682"/>
        <end position="730"/>
    </location>
</feature>
<dbReference type="Gene3D" id="1.10.287.950">
    <property type="entry name" value="Methyl-accepting chemotaxis protein"/>
    <property type="match status" value="1"/>
</dbReference>
<dbReference type="SMART" id="SM00304">
    <property type="entry name" value="HAMP"/>
    <property type="match status" value="1"/>
</dbReference>
<dbReference type="InterPro" id="IPR004089">
    <property type="entry name" value="MCPsignal_dom"/>
</dbReference>
<dbReference type="Pfam" id="PF12729">
    <property type="entry name" value="4HB_MCP_1"/>
    <property type="match status" value="1"/>
</dbReference>
<dbReference type="SMART" id="SM00283">
    <property type="entry name" value="MA"/>
    <property type="match status" value="1"/>
</dbReference>
<gene>
    <name evidence="9" type="ORF">ACFSM5_02540</name>
</gene>
<dbReference type="PROSITE" id="PS50885">
    <property type="entry name" value="HAMP"/>
    <property type="match status" value="1"/>
</dbReference>
<dbReference type="Pfam" id="PF00015">
    <property type="entry name" value="MCPsignal"/>
    <property type="match status" value="1"/>
</dbReference>
<reference evidence="10" key="1">
    <citation type="journal article" date="2019" name="Int. J. Syst. Evol. Microbiol.">
        <title>The Global Catalogue of Microorganisms (GCM) 10K type strain sequencing project: providing services to taxonomists for standard genome sequencing and annotation.</title>
        <authorList>
            <consortium name="The Broad Institute Genomics Platform"/>
            <consortium name="The Broad Institute Genome Sequencing Center for Infectious Disease"/>
            <person name="Wu L."/>
            <person name="Ma J."/>
        </authorList>
    </citation>
    <scope>NUCLEOTIDE SEQUENCE [LARGE SCALE GENOMIC DNA]</scope>
    <source>
        <strain evidence="10">CGMCC 1.19062</strain>
    </source>
</reference>
<protein>
    <submittedName>
        <fullName evidence="9">Methyl-accepting chemotaxis protein</fullName>
    </submittedName>
</protein>
<feature type="domain" description="HAMP" evidence="8">
    <location>
        <begin position="334"/>
        <end position="386"/>
    </location>
</feature>
<keyword evidence="10" id="KW-1185">Reference proteome</keyword>
<accession>A0ABW5DP71</accession>
<feature type="region of interest" description="Disordered" evidence="5">
    <location>
        <begin position="438"/>
        <end position="466"/>
    </location>
</feature>
<dbReference type="PANTHER" id="PTHR43531:SF11">
    <property type="entry name" value="METHYL-ACCEPTING CHEMOTAXIS PROTEIN 3"/>
    <property type="match status" value="1"/>
</dbReference>
<dbReference type="PROSITE" id="PS50111">
    <property type="entry name" value="CHEMOTAXIS_TRANSDUC_2"/>
    <property type="match status" value="1"/>
</dbReference>
<dbReference type="InterPro" id="IPR051310">
    <property type="entry name" value="MCP_chemotaxis"/>
</dbReference>
<evidence type="ECO:0000256" key="6">
    <source>
        <dbReference type="SAM" id="Phobius"/>
    </source>
</evidence>
<keyword evidence="1" id="KW-0145">Chemotaxis</keyword>
<evidence type="ECO:0000313" key="9">
    <source>
        <dbReference type="EMBL" id="MFD2261749.1"/>
    </source>
</evidence>
<evidence type="ECO:0000259" key="8">
    <source>
        <dbReference type="PROSITE" id="PS50885"/>
    </source>
</evidence>
<evidence type="ECO:0000259" key="7">
    <source>
        <dbReference type="PROSITE" id="PS50111"/>
    </source>
</evidence>
<keyword evidence="6" id="KW-0472">Membrane</keyword>
<dbReference type="CDD" id="cd06225">
    <property type="entry name" value="HAMP"/>
    <property type="match status" value="1"/>
</dbReference>
<feature type="compositionally biased region" description="Basic and acidic residues" evidence="5">
    <location>
        <begin position="720"/>
        <end position="730"/>
    </location>
</feature>
<feature type="domain" description="Methyl-accepting transducer" evidence="7">
    <location>
        <begin position="430"/>
        <end position="645"/>
    </location>
</feature>
<proteinExistence type="inferred from homology"/>
<dbReference type="EMBL" id="JBHUIP010000003">
    <property type="protein sequence ID" value="MFD2261749.1"/>
    <property type="molecule type" value="Genomic_DNA"/>
</dbReference>
<evidence type="ECO:0000256" key="5">
    <source>
        <dbReference type="SAM" id="MobiDB-lite"/>
    </source>
</evidence>
<dbReference type="RefSeq" id="WP_379874665.1">
    <property type="nucleotide sequence ID" value="NZ_JBHUIP010000003.1"/>
</dbReference>
<dbReference type="InterPro" id="IPR024478">
    <property type="entry name" value="HlyB_4HB_MCP"/>
</dbReference>
<comment type="caution">
    <text evidence="9">The sequence shown here is derived from an EMBL/GenBank/DDBJ whole genome shotgun (WGS) entry which is preliminary data.</text>
</comment>
<keyword evidence="4" id="KW-0175">Coiled coil</keyword>
<dbReference type="SUPFAM" id="SSF58104">
    <property type="entry name" value="Methyl-accepting chemotaxis protein (MCP) signaling domain"/>
    <property type="match status" value="1"/>
</dbReference>
<evidence type="ECO:0000313" key="10">
    <source>
        <dbReference type="Proteomes" id="UP001597295"/>
    </source>
</evidence>
<evidence type="ECO:0000256" key="1">
    <source>
        <dbReference type="ARBA" id="ARBA00022500"/>
    </source>
</evidence>
<dbReference type="PANTHER" id="PTHR43531">
    <property type="entry name" value="PROTEIN ICFG"/>
    <property type="match status" value="1"/>
</dbReference>
<sequence length="730" mass="78669">MRLTIKIKLAAAFGFVLLLLLITASVGLFKLSSTNDTVVHISDTVAERLQHALELQTRVVALTRTEKNLILADTPELTARFDGELLRLREELLAARAKLDALSSTEGRQRIAAFDSIWQQYIAVQDRVRALGSRDTQAEAKALQTREGMPLARQAVEALQQLAERLATGANVPTQIGLMRIIDRLQMVERDEINAILASEAVQRDAYIKHIDGQFSEARTFRDQIRPQLTAADQSVVDQAFERVGRWVAIQDRMFVLAREDSLHQAFILSAGQGRQILDQVQEKLNAVVELNSSQMEQAKHDAASDYRAALWLLISCVVISLIAAVSAATWISLSISRGLGKAGDLADAVALGDLDQEIKVTSNDEIKDLVDALNRMTGNLRKTAALADAIADGDLTVEPRPLSDKDTLGIALERMVEQLRTVVMDALSAAENVSAGSQELSASSEELSQGATEQASSAEEASASMEEMAANIKQNADNATQTERIARESAVNAQTSGDAVNRAVEAMQTIAEKITIVQEIARQTDLLALNAAVEAARAGEHGKGFAVVASEVRKLAERSQTAAAEINALSSQTVKVAKEAGDLLSDLVPNIQRTAELVEEISAACREQDIGGEQINQAIQQLDKVTQQNASASEQMSATSEELAAQAEQLQASIAFFRVESAAHRAAPIAQVPQVRAKPVRAGKKIGAKPVAAPSRIGRKANGKSNGNGFALDMTHGSGDGRDAEFERY</sequence>
<organism evidence="9 10">
    <name type="scientific">Lacibacterium aquatile</name>
    <dbReference type="NCBI Taxonomy" id="1168082"/>
    <lineage>
        <taxon>Bacteria</taxon>
        <taxon>Pseudomonadati</taxon>
        <taxon>Pseudomonadota</taxon>
        <taxon>Alphaproteobacteria</taxon>
        <taxon>Rhodospirillales</taxon>
        <taxon>Rhodospirillaceae</taxon>
    </lineage>
</organism>
<feature type="coiled-coil region" evidence="4">
    <location>
        <begin position="616"/>
        <end position="654"/>
    </location>
</feature>
<keyword evidence="6" id="KW-1133">Transmembrane helix</keyword>
<dbReference type="Pfam" id="PF00672">
    <property type="entry name" value="HAMP"/>
    <property type="match status" value="1"/>
</dbReference>
<dbReference type="Proteomes" id="UP001597295">
    <property type="component" value="Unassembled WGS sequence"/>
</dbReference>
<dbReference type="InterPro" id="IPR003660">
    <property type="entry name" value="HAMP_dom"/>
</dbReference>
<comment type="similarity">
    <text evidence="2">Belongs to the methyl-accepting chemotaxis (MCP) protein family.</text>
</comment>